<dbReference type="GO" id="GO:0008199">
    <property type="term" value="F:ferric iron binding"/>
    <property type="evidence" value="ECO:0007669"/>
    <property type="project" value="InterPro"/>
</dbReference>
<dbReference type="PROSITE" id="PS50905">
    <property type="entry name" value="FERRITIN_LIKE"/>
    <property type="match status" value="1"/>
</dbReference>
<feature type="chain" id="PRO_5044728684" description="Ferritin" evidence="3">
    <location>
        <begin position="20"/>
        <end position="219"/>
    </location>
</feature>
<name>A6KVW2_AEDAE</name>
<dbReference type="Proteomes" id="UP000682892">
    <property type="component" value="Unassembled WGS sequence"/>
</dbReference>
<keyword evidence="2" id="KW-0409">Iron storage</keyword>
<dbReference type="EMBL" id="CH477660">
    <property type="protein sequence ID" value="EAT37626.1"/>
    <property type="molecule type" value="Genomic_DNA"/>
</dbReference>
<accession>A6KVW2</accession>
<dbReference type="GO" id="GO:0005737">
    <property type="term" value="C:cytoplasm"/>
    <property type="evidence" value="ECO:0007669"/>
    <property type="project" value="TreeGrafter"/>
</dbReference>
<evidence type="ECO:0000256" key="1">
    <source>
        <dbReference type="PIRSR" id="PIRSR601519-1"/>
    </source>
</evidence>
<dbReference type="OrthoDB" id="6363126at2759"/>
<dbReference type="Gene3D" id="1.20.1260.10">
    <property type="match status" value="1"/>
</dbReference>
<keyword evidence="1 2" id="KW-0479">Metal-binding</keyword>
<organism evidence="5 6">
    <name type="scientific">Aedes aegypti</name>
    <name type="common">Yellowfever mosquito</name>
    <name type="synonym">Culex aegypti</name>
    <dbReference type="NCBI Taxonomy" id="7159"/>
    <lineage>
        <taxon>Eukaryota</taxon>
        <taxon>Metazoa</taxon>
        <taxon>Ecdysozoa</taxon>
        <taxon>Arthropoda</taxon>
        <taxon>Hexapoda</taxon>
        <taxon>Insecta</taxon>
        <taxon>Pterygota</taxon>
        <taxon>Neoptera</taxon>
        <taxon>Endopterygota</taxon>
        <taxon>Diptera</taxon>
        <taxon>Nematocera</taxon>
        <taxon>Culicoidea</taxon>
        <taxon>Culicidae</taxon>
        <taxon>Culicinae</taxon>
        <taxon>Aedini</taxon>
        <taxon>Aedes</taxon>
        <taxon>Stegomyia</taxon>
    </lineage>
</organism>
<feature type="binding site" evidence="1">
    <location>
        <position position="180"/>
    </location>
    <ligand>
        <name>Fe cation</name>
        <dbReference type="ChEBI" id="CHEBI:24875"/>
        <label>1</label>
    </ligand>
</feature>
<gene>
    <name evidence="5" type="ORF">AaeL_AAEL010396</name>
</gene>
<dbReference type="HOGENOM" id="CLU_106438_0_0_1"/>
<dbReference type="InterPro" id="IPR001519">
    <property type="entry name" value="Ferritin"/>
</dbReference>
<evidence type="ECO:0000313" key="5">
    <source>
        <dbReference type="EMBL" id="EAT37627.1"/>
    </source>
</evidence>
<dbReference type="GO" id="GO:0006826">
    <property type="term" value="P:iron ion transport"/>
    <property type="evidence" value="ECO:0007669"/>
    <property type="project" value="InterPro"/>
</dbReference>
<evidence type="ECO:0000256" key="2">
    <source>
        <dbReference type="RuleBase" id="RU361145"/>
    </source>
</evidence>
<comment type="function">
    <text evidence="2">Stores iron in a soluble, non-toxic, readily available form. Important for iron homeostasis. Iron is taken up in the ferrous form and deposited as ferric hydroxides after oxidation.</text>
</comment>
<evidence type="ECO:0000259" key="4">
    <source>
        <dbReference type="PROSITE" id="PS50905"/>
    </source>
</evidence>
<dbReference type="EMBL" id="CH477660">
    <property type="protein sequence ID" value="EAT37627.1"/>
    <property type="molecule type" value="Genomic_DNA"/>
</dbReference>
<dbReference type="CDD" id="cd01056">
    <property type="entry name" value="Euk_Ferritin"/>
    <property type="match status" value="1"/>
</dbReference>
<dbReference type="InterPro" id="IPR012347">
    <property type="entry name" value="Ferritin-like"/>
</dbReference>
<keyword evidence="1 2" id="KW-0408">Iron</keyword>
<dbReference type="PANTHER" id="PTHR11431">
    <property type="entry name" value="FERRITIN"/>
    <property type="match status" value="1"/>
</dbReference>
<reference evidence="5" key="3">
    <citation type="submission" date="2012-09" db="EMBL/GenBank/DDBJ databases">
        <authorList>
            <consortium name="VectorBase"/>
        </authorList>
    </citation>
    <scope>NUCLEOTIDE SEQUENCE</scope>
    <source>
        <strain evidence="5">Liverpool</strain>
    </source>
</reference>
<dbReference type="SUPFAM" id="SSF47240">
    <property type="entry name" value="Ferritin-like"/>
    <property type="match status" value="1"/>
</dbReference>
<protein>
    <recommendedName>
        <fullName evidence="2">Ferritin</fullName>
    </recommendedName>
</protein>
<reference evidence="5" key="1">
    <citation type="submission" date="2005-10" db="EMBL/GenBank/DDBJ databases">
        <authorList>
            <person name="Loftus B.J."/>
            <person name="Nene V.M."/>
            <person name="Hannick L.I."/>
            <person name="Bidwell S."/>
            <person name="Haas B."/>
            <person name="Amedeo P."/>
            <person name="Orvis J."/>
            <person name="Wortman J.R."/>
            <person name="White O.R."/>
            <person name="Salzberg S."/>
            <person name="Shumway M."/>
            <person name="Koo H."/>
            <person name="Zhao Y."/>
            <person name="Holmes M."/>
            <person name="Miller J."/>
            <person name="Schatz M."/>
            <person name="Pop M."/>
            <person name="Pai G."/>
            <person name="Utterback T."/>
            <person name="Rogers Y.-H."/>
            <person name="Kravitz S."/>
            <person name="Fraser C.M."/>
        </authorList>
    </citation>
    <scope>NUCLEOTIDE SEQUENCE</scope>
    <source>
        <strain evidence="5">Liverpool</strain>
    </source>
</reference>
<dbReference type="InterPro" id="IPR009078">
    <property type="entry name" value="Ferritin-like_SF"/>
</dbReference>
<dbReference type="InterPro" id="IPR009040">
    <property type="entry name" value="Ferritin-like_diiron"/>
</dbReference>
<evidence type="ECO:0000256" key="3">
    <source>
        <dbReference type="SAM" id="SignalP"/>
    </source>
</evidence>
<dbReference type="GO" id="GO:0008198">
    <property type="term" value="F:ferrous iron binding"/>
    <property type="evidence" value="ECO:0007669"/>
    <property type="project" value="TreeGrafter"/>
</dbReference>
<proteinExistence type="inferred from homology"/>
<reference evidence="5" key="2">
    <citation type="journal article" date="2007" name="Science">
        <title>Genome sequence of Aedes aegypti, a major arbovirus vector.</title>
        <authorList>
            <person name="Nene V."/>
            <person name="Wortman J.R."/>
            <person name="Lawson D."/>
            <person name="Haas B."/>
            <person name="Kodira C."/>
            <person name="Tu Z.J."/>
            <person name="Loftus B."/>
            <person name="Xi Z."/>
            <person name="Megy K."/>
            <person name="Grabherr M."/>
            <person name="Ren Q."/>
            <person name="Zdobnov E.M."/>
            <person name="Lobo N.F."/>
            <person name="Campbell K.S."/>
            <person name="Brown S.E."/>
            <person name="Bonaldo M.F."/>
            <person name="Zhu J."/>
            <person name="Sinkins S.P."/>
            <person name="Hogenkamp D.G."/>
            <person name="Amedeo P."/>
            <person name="Arensburger P."/>
            <person name="Atkinson P.W."/>
            <person name="Bidwell S."/>
            <person name="Biedler J."/>
            <person name="Birney E."/>
            <person name="Bruggner R.V."/>
            <person name="Costas J."/>
            <person name="Coy M.R."/>
            <person name="Crabtree J."/>
            <person name="Crawford M."/>
            <person name="Debruyn B."/>
            <person name="Decaprio D."/>
            <person name="Eiglmeier K."/>
            <person name="Eisenstadt E."/>
            <person name="El-Dorry H."/>
            <person name="Gelbart W.M."/>
            <person name="Gomes S.L."/>
            <person name="Hammond M."/>
            <person name="Hannick L.I."/>
            <person name="Hogan J.R."/>
            <person name="Holmes M.H."/>
            <person name="Jaffe D."/>
            <person name="Johnston J.S."/>
            <person name="Kennedy R.C."/>
            <person name="Koo H."/>
            <person name="Kravitz S."/>
            <person name="Kriventseva E.V."/>
            <person name="Kulp D."/>
            <person name="Labutti K."/>
            <person name="Lee E."/>
            <person name="Li S."/>
            <person name="Lovin D.D."/>
            <person name="Mao C."/>
            <person name="Mauceli E."/>
            <person name="Menck C.F."/>
            <person name="Miller J.R."/>
            <person name="Montgomery P."/>
            <person name="Mori A."/>
            <person name="Nascimento A.L."/>
            <person name="Naveira H.F."/>
            <person name="Nusbaum C."/>
            <person name="O'leary S."/>
            <person name="Orvis J."/>
            <person name="Pertea M."/>
            <person name="Quesneville H."/>
            <person name="Reidenbach K.R."/>
            <person name="Rogers Y.H."/>
            <person name="Roth C.W."/>
            <person name="Schneider J.R."/>
            <person name="Schatz M."/>
            <person name="Shumway M."/>
            <person name="Stanke M."/>
            <person name="Stinson E.O."/>
            <person name="Tubio J.M."/>
            <person name="Vanzee J.P."/>
            <person name="Verjovski-Almeida S."/>
            <person name="Werner D."/>
            <person name="White O."/>
            <person name="Wyder S."/>
            <person name="Zeng Q."/>
            <person name="Zhao Q."/>
            <person name="Zhao Y."/>
            <person name="Hill C.A."/>
            <person name="Raikhel A.S."/>
            <person name="Soares M.B."/>
            <person name="Knudson D.L."/>
            <person name="Lee N.H."/>
            <person name="Galagan J."/>
            <person name="Salzberg S.L."/>
            <person name="Paulsen I.T."/>
            <person name="Dimopoulos G."/>
            <person name="Collins F.H."/>
            <person name="Birren B."/>
            <person name="Fraser-Liggett C.M."/>
            <person name="Severson D.W."/>
        </authorList>
    </citation>
    <scope>NUCLEOTIDE SEQUENCE [LARGE SCALE GENOMIC DNA]</scope>
    <source>
        <strain evidence="5">Liverpool</strain>
    </source>
</reference>
<dbReference type="GO" id="GO:0006879">
    <property type="term" value="P:intracellular iron ion homeostasis"/>
    <property type="evidence" value="ECO:0007669"/>
    <property type="project" value="UniProtKB-KW"/>
</dbReference>
<dbReference type="KEGG" id="aag:5573308"/>
<sequence>MKFILGTVALLAGLGVVQNNPTRFKKSSSIGQFSAINYVQDDLQAFTNQQLDKSFDFLVLSAKLGRATRPGFQKLYRKISDQAWKDTAKLIKYQSKRGLSVQINAPKDKVLNTMNNGKYKNQPVFDFREESLELAVDYDQFLAEESHRIHRKISQAQDSEGSRYDPDVAHFLDEQFIQPQSDTIRKLAGYFYKLRRITDDTLIKRLVIHSFDDYLKKVE</sequence>
<evidence type="ECO:0000313" key="6">
    <source>
        <dbReference type="Proteomes" id="UP000682892"/>
    </source>
</evidence>
<feature type="signal peptide" evidence="3">
    <location>
        <begin position="1"/>
        <end position="19"/>
    </location>
</feature>
<dbReference type="AlphaFoldDB" id="A6KVW2"/>
<feature type="domain" description="Ferritin-like diiron" evidence="4">
    <location>
        <begin position="33"/>
        <end position="198"/>
    </location>
</feature>
<keyword evidence="3" id="KW-0732">Signal</keyword>
<dbReference type="PANTHER" id="PTHR11431:SF51">
    <property type="entry name" value="FERRITIN"/>
    <property type="match status" value="1"/>
</dbReference>
<comment type="similarity">
    <text evidence="2">Belongs to the ferritin family.</text>
</comment>